<name>A0A6J6RXY0_9ZZZZ</name>
<dbReference type="AlphaFoldDB" id="A0A6J6RXY0"/>
<evidence type="ECO:0000256" key="1">
    <source>
        <dbReference type="ARBA" id="ARBA00004651"/>
    </source>
</evidence>
<dbReference type="PANTHER" id="PTHR35007:SF1">
    <property type="entry name" value="PILUS ASSEMBLY PROTEIN"/>
    <property type="match status" value="1"/>
</dbReference>
<protein>
    <submittedName>
        <fullName evidence="8">Unannotated protein</fullName>
    </submittedName>
</protein>
<evidence type="ECO:0000313" key="8">
    <source>
        <dbReference type="EMBL" id="CAB4727316.1"/>
    </source>
</evidence>
<proteinExistence type="predicted"/>
<dbReference type="PANTHER" id="PTHR35007">
    <property type="entry name" value="INTEGRAL MEMBRANE PROTEIN-RELATED"/>
    <property type="match status" value="1"/>
</dbReference>
<gene>
    <name evidence="8" type="ORF">UFOPK2782_00093</name>
    <name evidence="9" type="ORF">UFOPK3828_00291</name>
</gene>
<feature type="transmembrane region" description="Helical" evidence="6">
    <location>
        <begin position="7"/>
        <end position="23"/>
    </location>
</feature>
<feature type="transmembrane region" description="Helical" evidence="6">
    <location>
        <begin position="170"/>
        <end position="191"/>
    </location>
</feature>
<dbReference type="Gene3D" id="1.20.81.30">
    <property type="entry name" value="Type II secretion system (T2SS), domain F"/>
    <property type="match status" value="1"/>
</dbReference>
<evidence type="ECO:0000256" key="3">
    <source>
        <dbReference type="ARBA" id="ARBA00022692"/>
    </source>
</evidence>
<keyword evidence="3 6" id="KW-0812">Transmembrane</keyword>
<comment type="subcellular location">
    <subcellularLocation>
        <location evidence="1">Cell membrane</location>
        <topology evidence="1">Multi-pass membrane protein</topology>
    </subcellularLocation>
</comment>
<keyword evidence="2" id="KW-1003">Cell membrane</keyword>
<dbReference type="Pfam" id="PF00482">
    <property type="entry name" value="T2SSF"/>
    <property type="match status" value="1"/>
</dbReference>
<reference evidence="8" key="1">
    <citation type="submission" date="2020-05" db="EMBL/GenBank/DDBJ databases">
        <authorList>
            <person name="Chiriac C."/>
            <person name="Salcher M."/>
            <person name="Ghai R."/>
            <person name="Kavagutti S V."/>
        </authorList>
    </citation>
    <scope>NUCLEOTIDE SEQUENCE</scope>
</reference>
<organism evidence="8">
    <name type="scientific">freshwater metagenome</name>
    <dbReference type="NCBI Taxonomy" id="449393"/>
    <lineage>
        <taxon>unclassified sequences</taxon>
        <taxon>metagenomes</taxon>
        <taxon>ecological metagenomes</taxon>
    </lineage>
</organism>
<sequence length="236" mass="25849">MRSKKILAYFGSSLVGFLVATSITTSALIGIPFALITTTIPVVIIRRKDAMDRAHLQNLWPEILDHIISGLQSGLSLAETLAALGTRGPIKSRSIFLLFSENLRNGVDFGQALKELKRTFNDGTSDQVCEVLDFARVSGSRDTSLTLRTLSNFIRRDLALRAEIQAKHSWVKNSAALAAIAPWILLLLLAAQPNTLKAYTSGSGFTILITGAVLTVVAYFWMEKVGELSETPRVFR</sequence>
<evidence type="ECO:0000259" key="7">
    <source>
        <dbReference type="Pfam" id="PF00482"/>
    </source>
</evidence>
<evidence type="ECO:0000256" key="6">
    <source>
        <dbReference type="SAM" id="Phobius"/>
    </source>
</evidence>
<dbReference type="EMBL" id="CAFBNP010000032">
    <property type="protein sequence ID" value="CAB4949425.1"/>
    <property type="molecule type" value="Genomic_DNA"/>
</dbReference>
<dbReference type="InterPro" id="IPR042094">
    <property type="entry name" value="T2SS_GspF_sf"/>
</dbReference>
<dbReference type="InterPro" id="IPR018076">
    <property type="entry name" value="T2SS_GspF_dom"/>
</dbReference>
<accession>A0A6J6RXY0</accession>
<dbReference type="EMBL" id="CAEZYS010000005">
    <property type="protein sequence ID" value="CAB4727316.1"/>
    <property type="molecule type" value="Genomic_DNA"/>
</dbReference>
<evidence type="ECO:0000256" key="5">
    <source>
        <dbReference type="ARBA" id="ARBA00023136"/>
    </source>
</evidence>
<keyword evidence="4 6" id="KW-1133">Transmembrane helix</keyword>
<feature type="domain" description="Type II secretion system protein GspF" evidence="7">
    <location>
        <begin position="64"/>
        <end position="189"/>
    </location>
</feature>
<evidence type="ECO:0000256" key="2">
    <source>
        <dbReference type="ARBA" id="ARBA00022475"/>
    </source>
</evidence>
<feature type="transmembrane region" description="Helical" evidence="6">
    <location>
        <begin position="29"/>
        <end position="45"/>
    </location>
</feature>
<dbReference type="GO" id="GO:0005886">
    <property type="term" value="C:plasma membrane"/>
    <property type="evidence" value="ECO:0007669"/>
    <property type="project" value="UniProtKB-SubCell"/>
</dbReference>
<evidence type="ECO:0000313" key="9">
    <source>
        <dbReference type="EMBL" id="CAB4949425.1"/>
    </source>
</evidence>
<keyword evidence="5 6" id="KW-0472">Membrane</keyword>
<feature type="transmembrane region" description="Helical" evidence="6">
    <location>
        <begin position="203"/>
        <end position="222"/>
    </location>
</feature>
<evidence type="ECO:0000256" key="4">
    <source>
        <dbReference type="ARBA" id="ARBA00022989"/>
    </source>
</evidence>